<evidence type="ECO:0000313" key="10">
    <source>
        <dbReference type="Proteomes" id="UP000009131"/>
    </source>
</evidence>
<dbReference type="RefSeq" id="XP_014565326.1">
    <property type="nucleotide sequence ID" value="XM_014709840.1"/>
</dbReference>
<dbReference type="PANTHER" id="PTHR12653">
    <property type="entry name" value="NADH-UBIQUINONE OXIDOREDUCTASE 13 KD-B SUBUNIT"/>
    <property type="match status" value="1"/>
</dbReference>
<keyword evidence="7" id="KW-0496">Mitochondrion</keyword>
<dbReference type="Pfam" id="PF04716">
    <property type="entry name" value="ETC_C1_NDUFA5"/>
    <property type="match status" value="1"/>
</dbReference>
<comment type="caution">
    <text evidence="9">The sequence shown here is derived from an EMBL/GenBank/DDBJ whole genome shotgun (WGS) entry which is preliminary data.</text>
</comment>
<dbReference type="GO" id="GO:0022904">
    <property type="term" value="P:respiratory electron transport chain"/>
    <property type="evidence" value="ECO:0007669"/>
    <property type="project" value="InterPro"/>
</dbReference>
<accession>G7E275</accession>
<evidence type="ECO:0000256" key="5">
    <source>
        <dbReference type="ARBA" id="ARBA00022792"/>
    </source>
</evidence>
<protein>
    <recommendedName>
        <fullName evidence="11">NADH dehydrogenase [ubiquinone] 1 alpha subcomplex subunit 5</fullName>
    </recommendedName>
</protein>
<comment type="subcellular location">
    <subcellularLocation>
        <location evidence="1">Mitochondrion inner membrane</location>
        <topology evidence="1">Peripheral membrane protein</topology>
        <orientation evidence="1">Matrix side</orientation>
    </subcellularLocation>
</comment>
<keyword evidence="10" id="KW-1185">Reference proteome</keyword>
<evidence type="ECO:0000256" key="1">
    <source>
        <dbReference type="ARBA" id="ARBA00004443"/>
    </source>
</evidence>
<dbReference type="GO" id="GO:0005743">
    <property type="term" value="C:mitochondrial inner membrane"/>
    <property type="evidence" value="ECO:0007669"/>
    <property type="project" value="UniProtKB-SubCell"/>
</dbReference>
<dbReference type="PANTHER" id="PTHR12653:SF0">
    <property type="entry name" value="NADH DEHYDROGENASE [UBIQUINONE] 1 ALPHA SUBCOMPLEX SUBUNIT 5"/>
    <property type="match status" value="1"/>
</dbReference>
<evidence type="ECO:0000256" key="6">
    <source>
        <dbReference type="ARBA" id="ARBA00022982"/>
    </source>
</evidence>
<sequence length="147" mass="16445">MLWATRRALQAIVRSKRSTGIYGLDVHPQPVQSLLQTYKTTLSILDSQVPASTVYRQSVESITRDRQEIITKYAGSAGTEGGEGAIEAIEQEIGLGQIEEVLRIAKDELSLVNKMAEWKAWEPLQTKPDQGQWEYFKVTASTTYDPS</sequence>
<keyword evidence="8" id="KW-0472">Membrane</keyword>
<gene>
    <name evidence="9" type="primary">Mo03609</name>
    <name evidence="9" type="ORF">E5Q_03609</name>
</gene>
<organism evidence="9 10">
    <name type="scientific">Mixia osmundae (strain CBS 9802 / IAM 14324 / JCM 22182 / KY 12970)</name>
    <dbReference type="NCBI Taxonomy" id="764103"/>
    <lineage>
        <taxon>Eukaryota</taxon>
        <taxon>Fungi</taxon>
        <taxon>Dikarya</taxon>
        <taxon>Basidiomycota</taxon>
        <taxon>Pucciniomycotina</taxon>
        <taxon>Mixiomycetes</taxon>
        <taxon>Mixiales</taxon>
        <taxon>Mixiaceae</taxon>
        <taxon>Mixia</taxon>
    </lineage>
</organism>
<keyword evidence="5" id="KW-0999">Mitochondrion inner membrane</keyword>
<evidence type="ECO:0000256" key="2">
    <source>
        <dbReference type="ARBA" id="ARBA00010261"/>
    </source>
</evidence>
<keyword evidence="3" id="KW-0813">Transport</keyword>
<evidence type="ECO:0008006" key="11">
    <source>
        <dbReference type="Google" id="ProtNLM"/>
    </source>
</evidence>
<keyword evidence="6" id="KW-0249">Electron transport</keyword>
<dbReference type="eggNOG" id="KOG3365">
    <property type="taxonomic scope" value="Eukaryota"/>
</dbReference>
<dbReference type="AlphaFoldDB" id="G7E275"/>
<keyword evidence="4" id="KW-0679">Respiratory chain</keyword>
<dbReference type="STRING" id="764103.G7E275"/>
<dbReference type="OrthoDB" id="286811at2759"/>
<evidence type="ECO:0000313" key="9">
    <source>
        <dbReference type="EMBL" id="GAA96935.1"/>
    </source>
</evidence>
<dbReference type="InParanoid" id="G7E275"/>
<dbReference type="Proteomes" id="UP000009131">
    <property type="component" value="Unassembled WGS sequence"/>
</dbReference>
<dbReference type="OMA" id="ENQWKWP"/>
<comment type="similarity">
    <text evidence="2">Belongs to the complex I NDUFA5 subunit family.</text>
</comment>
<evidence type="ECO:0000256" key="8">
    <source>
        <dbReference type="ARBA" id="ARBA00023136"/>
    </source>
</evidence>
<evidence type="ECO:0000256" key="4">
    <source>
        <dbReference type="ARBA" id="ARBA00022660"/>
    </source>
</evidence>
<reference evidence="9 10" key="2">
    <citation type="journal article" date="2012" name="Open Biol.">
        <title>Characteristics of nucleosomes and linker DNA regions on the genome of the basidiomycete Mixia osmundae revealed by mono- and dinucleosome mapping.</title>
        <authorList>
            <person name="Nishida H."/>
            <person name="Kondo S."/>
            <person name="Matsumoto T."/>
            <person name="Suzuki Y."/>
            <person name="Yoshikawa H."/>
            <person name="Taylor T.D."/>
            <person name="Sugiyama J."/>
        </authorList>
    </citation>
    <scope>NUCLEOTIDE SEQUENCE [LARGE SCALE GENOMIC DNA]</scope>
    <source>
        <strain evidence="10">CBS 9802 / IAM 14324 / JCM 22182 / KY 12970</strain>
    </source>
</reference>
<evidence type="ECO:0000256" key="3">
    <source>
        <dbReference type="ARBA" id="ARBA00022448"/>
    </source>
</evidence>
<dbReference type="InterPro" id="IPR006806">
    <property type="entry name" value="NDUFA5"/>
</dbReference>
<name>G7E275_MIXOS</name>
<dbReference type="EMBL" id="BABT02000110">
    <property type="protein sequence ID" value="GAA96935.1"/>
    <property type="molecule type" value="Genomic_DNA"/>
</dbReference>
<evidence type="ECO:0000256" key="7">
    <source>
        <dbReference type="ARBA" id="ARBA00023128"/>
    </source>
</evidence>
<reference evidence="9 10" key="1">
    <citation type="journal article" date="2011" name="J. Gen. Appl. Microbiol.">
        <title>Draft genome sequencing of the enigmatic basidiomycete Mixia osmundae.</title>
        <authorList>
            <person name="Nishida H."/>
            <person name="Nagatsuka Y."/>
            <person name="Sugiyama J."/>
        </authorList>
    </citation>
    <scope>NUCLEOTIDE SEQUENCE [LARGE SCALE GENOMIC DNA]</scope>
    <source>
        <strain evidence="10">CBS 9802 / IAM 14324 / JCM 22182 / KY 12970</strain>
    </source>
</reference>
<proteinExistence type="inferred from homology"/>
<dbReference type="HOGENOM" id="CLU_099943_0_1_1"/>